<evidence type="ECO:0000256" key="1">
    <source>
        <dbReference type="ARBA" id="ARBA00000439"/>
    </source>
</evidence>
<dbReference type="EC" id="2.4.1.25" evidence="3"/>
<dbReference type="AlphaFoldDB" id="A0A9X3IW29"/>
<dbReference type="EMBL" id="JAPNKE010000002">
    <property type="protein sequence ID" value="MCY1005485.1"/>
    <property type="molecule type" value="Genomic_DNA"/>
</dbReference>
<protein>
    <recommendedName>
        <fullName evidence="4">4-alpha-glucanotransferase</fullName>
        <ecNumber evidence="3">2.4.1.25</ecNumber>
    </recommendedName>
    <alternativeName>
        <fullName evidence="8">Amylomaltase</fullName>
    </alternativeName>
    <alternativeName>
        <fullName evidence="9">Disproportionating enzyme</fullName>
    </alternativeName>
</protein>
<name>A0A9X3IW29_9BACT</name>
<dbReference type="InterPro" id="IPR003385">
    <property type="entry name" value="Glyco_hydro_77"/>
</dbReference>
<evidence type="ECO:0000256" key="3">
    <source>
        <dbReference type="ARBA" id="ARBA00012560"/>
    </source>
</evidence>
<reference evidence="10" key="1">
    <citation type="submission" date="2022-11" db="EMBL/GenBank/DDBJ databases">
        <title>Minimal conservation of predation-associated metabolite biosynthetic gene clusters underscores biosynthetic potential of Myxococcota including descriptions for ten novel species: Archangium lansinium sp. nov., Myxococcus landrumus sp. nov., Nannocystis bai.</title>
        <authorList>
            <person name="Ahearne A."/>
            <person name="Stevens C."/>
            <person name="Phillips K."/>
        </authorList>
    </citation>
    <scope>NUCLEOTIDE SEQUENCE</scope>
    <source>
        <strain evidence="10">Na p29</strain>
    </source>
</reference>
<evidence type="ECO:0000256" key="7">
    <source>
        <dbReference type="ARBA" id="ARBA00023277"/>
    </source>
</evidence>
<keyword evidence="7" id="KW-0119">Carbohydrate metabolism</keyword>
<dbReference type="Pfam" id="PF02446">
    <property type="entry name" value="Glyco_hydro_77"/>
    <property type="match status" value="1"/>
</dbReference>
<dbReference type="RefSeq" id="WP_267778477.1">
    <property type="nucleotide sequence ID" value="NZ_JAPNKE010000002.1"/>
</dbReference>
<comment type="similarity">
    <text evidence="2">Belongs to the disproportionating enzyme family.</text>
</comment>
<gene>
    <name evidence="10" type="ORF">OV079_07845</name>
</gene>
<dbReference type="Proteomes" id="UP001150924">
    <property type="component" value="Unassembled WGS sequence"/>
</dbReference>
<evidence type="ECO:0000256" key="5">
    <source>
        <dbReference type="ARBA" id="ARBA00022676"/>
    </source>
</evidence>
<keyword evidence="11" id="KW-1185">Reference proteome</keyword>
<evidence type="ECO:0000256" key="9">
    <source>
        <dbReference type="ARBA" id="ARBA00031501"/>
    </source>
</evidence>
<comment type="catalytic activity">
    <reaction evidence="1">
        <text>Transfers a segment of a (1-&gt;4)-alpha-D-glucan to a new position in an acceptor, which may be glucose or a (1-&gt;4)-alpha-D-glucan.</text>
        <dbReference type="EC" id="2.4.1.25"/>
    </reaction>
</comment>
<evidence type="ECO:0000256" key="6">
    <source>
        <dbReference type="ARBA" id="ARBA00022679"/>
    </source>
</evidence>
<proteinExistence type="inferred from homology"/>
<sequence length="170" mass="18386">MAEDLGSIPAYVGPSLHKLGAPGYKVLIWEKDGDAFRDPAAYPALSVATFGTHDTAPVAVWWDELSDAERAEVVKLPGLKDMPDIGKAFTPAVHAALLHLVLEAGSDLVLLLLQDLLGVRDRINKPATLGDHNWTWRLPSPLEKLRDDPQVTAALTRVKAAVVASGRRMP</sequence>
<dbReference type="SUPFAM" id="SSF51445">
    <property type="entry name" value="(Trans)glycosidases"/>
    <property type="match status" value="1"/>
</dbReference>
<keyword evidence="5 10" id="KW-0328">Glycosyltransferase</keyword>
<dbReference type="Gene3D" id="3.20.20.80">
    <property type="entry name" value="Glycosidases"/>
    <property type="match status" value="1"/>
</dbReference>
<evidence type="ECO:0000256" key="4">
    <source>
        <dbReference type="ARBA" id="ARBA00020295"/>
    </source>
</evidence>
<accession>A0A9X3IW29</accession>
<dbReference type="PANTHER" id="PTHR32438:SF5">
    <property type="entry name" value="4-ALPHA-GLUCANOTRANSFERASE DPE1, CHLOROPLASTIC_AMYLOPLASTIC"/>
    <property type="match status" value="1"/>
</dbReference>
<evidence type="ECO:0000256" key="8">
    <source>
        <dbReference type="ARBA" id="ARBA00031423"/>
    </source>
</evidence>
<dbReference type="InterPro" id="IPR017853">
    <property type="entry name" value="GH"/>
</dbReference>
<evidence type="ECO:0000313" key="11">
    <source>
        <dbReference type="Proteomes" id="UP001150924"/>
    </source>
</evidence>
<comment type="caution">
    <text evidence="10">The sequence shown here is derived from an EMBL/GenBank/DDBJ whole genome shotgun (WGS) entry which is preliminary data.</text>
</comment>
<organism evidence="10 11">
    <name type="scientific">Nannocystis pusilla</name>
    <dbReference type="NCBI Taxonomy" id="889268"/>
    <lineage>
        <taxon>Bacteria</taxon>
        <taxon>Pseudomonadati</taxon>
        <taxon>Myxococcota</taxon>
        <taxon>Polyangia</taxon>
        <taxon>Nannocystales</taxon>
        <taxon>Nannocystaceae</taxon>
        <taxon>Nannocystis</taxon>
    </lineage>
</organism>
<dbReference type="PANTHER" id="PTHR32438">
    <property type="entry name" value="4-ALPHA-GLUCANOTRANSFERASE DPE1, CHLOROPLASTIC/AMYLOPLASTIC"/>
    <property type="match status" value="1"/>
</dbReference>
<dbReference type="GO" id="GO:0004134">
    <property type="term" value="F:4-alpha-glucanotransferase activity"/>
    <property type="evidence" value="ECO:0007669"/>
    <property type="project" value="UniProtKB-EC"/>
</dbReference>
<dbReference type="GO" id="GO:0005975">
    <property type="term" value="P:carbohydrate metabolic process"/>
    <property type="evidence" value="ECO:0007669"/>
    <property type="project" value="InterPro"/>
</dbReference>
<evidence type="ECO:0000313" key="10">
    <source>
        <dbReference type="EMBL" id="MCY1005485.1"/>
    </source>
</evidence>
<evidence type="ECO:0000256" key="2">
    <source>
        <dbReference type="ARBA" id="ARBA00005684"/>
    </source>
</evidence>
<keyword evidence="6 10" id="KW-0808">Transferase</keyword>